<evidence type="ECO:0000313" key="2">
    <source>
        <dbReference type="EMBL" id="CUG89360.1"/>
    </source>
</evidence>
<dbReference type="VEuPathDB" id="TriTrypDB:BSAL_20675"/>
<organism evidence="2 3">
    <name type="scientific">Bodo saltans</name>
    <name type="common">Flagellated protozoan</name>
    <dbReference type="NCBI Taxonomy" id="75058"/>
    <lineage>
        <taxon>Eukaryota</taxon>
        <taxon>Discoba</taxon>
        <taxon>Euglenozoa</taxon>
        <taxon>Kinetoplastea</taxon>
        <taxon>Metakinetoplastina</taxon>
        <taxon>Eubodonida</taxon>
        <taxon>Bodonidae</taxon>
        <taxon>Bodo</taxon>
    </lineage>
</organism>
<accession>A0A0S4JGB5</accession>
<feature type="region of interest" description="Disordered" evidence="1">
    <location>
        <begin position="89"/>
        <end position="113"/>
    </location>
</feature>
<name>A0A0S4JGB5_BODSA</name>
<protein>
    <submittedName>
        <fullName evidence="2">Uncharacterized protein</fullName>
    </submittedName>
</protein>
<feature type="region of interest" description="Disordered" evidence="1">
    <location>
        <begin position="164"/>
        <end position="194"/>
    </location>
</feature>
<reference evidence="3" key="1">
    <citation type="submission" date="2015-09" db="EMBL/GenBank/DDBJ databases">
        <authorList>
            <consortium name="Pathogen Informatics"/>
        </authorList>
    </citation>
    <scope>NUCLEOTIDE SEQUENCE [LARGE SCALE GENOMIC DNA]</scope>
    <source>
        <strain evidence="3">Lake Konstanz</strain>
    </source>
</reference>
<gene>
    <name evidence="2" type="ORF">BSAL_20675</name>
</gene>
<dbReference type="Proteomes" id="UP000051952">
    <property type="component" value="Unassembled WGS sequence"/>
</dbReference>
<evidence type="ECO:0000256" key="1">
    <source>
        <dbReference type="SAM" id="MobiDB-lite"/>
    </source>
</evidence>
<keyword evidence="3" id="KW-1185">Reference proteome</keyword>
<proteinExistence type="predicted"/>
<dbReference type="EMBL" id="CYKH01001728">
    <property type="protein sequence ID" value="CUG89360.1"/>
    <property type="molecule type" value="Genomic_DNA"/>
</dbReference>
<feature type="compositionally biased region" description="Gly residues" evidence="1">
    <location>
        <begin position="164"/>
        <end position="174"/>
    </location>
</feature>
<evidence type="ECO:0000313" key="3">
    <source>
        <dbReference type="Proteomes" id="UP000051952"/>
    </source>
</evidence>
<sequence>MEAFRRCELKLLSAGEEELHAGWGGLQRRRKYQGVGVAPWRCIPPSKGTHEENVGASIEEPHSHFAPLLTDASTLCSASNLTLRGMLPLSSPLESRHHDSPPPTSPTTNNNNSLASRPLAVVYEACRSAHAWGDGAWDVFVRDAGVTRGLFTHNLCTIIEGEMMGGDSPGGGHTTGRREAGTTSNNKLQPPPPSLRGGVPLLWFELHERMLRSIEETSYRQAPRLWVGSGDALTAPVALNSLRYGIDEEHSP</sequence>
<dbReference type="AlphaFoldDB" id="A0A0S4JGB5"/>